<keyword evidence="2" id="KW-1185">Reference proteome</keyword>
<evidence type="ECO:0000313" key="1">
    <source>
        <dbReference type="EMBL" id="KAJ1368994.1"/>
    </source>
</evidence>
<protein>
    <submittedName>
        <fullName evidence="1">Uncharacterized protein</fullName>
    </submittedName>
</protein>
<dbReference type="EMBL" id="JAHQIW010006372">
    <property type="protein sequence ID" value="KAJ1368994.1"/>
    <property type="molecule type" value="Genomic_DNA"/>
</dbReference>
<dbReference type="AlphaFoldDB" id="A0AAD5R3V8"/>
<reference evidence="1" key="1">
    <citation type="submission" date="2021-06" db="EMBL/GenBank/DDBJ databases">
        <title>Parelaphostrongylus tenuis whole genome reference sequence.</title>
        <authorList>
            <person name="Garwood T.J."/>
            <person name="Larsen P.A."/>
            <person name="Fountain-Jones N.M."/>
            <person name="Garbe J.R."/>
            <person name="Macchietto M.G."/>
            <person name="Kania S.A."/>
            <person name="Gerhold R.W."/>
            <person name="Richards J.E."/>
            <person name="Wolf T.M."/>
        </authorList>
    </citation>
    <scope>NUCLEOTIDE SEQUENCE</scope>
    <source>
        <strain evidence="1">MNPRO001-30</strain>
        <tissue evidence="1">Meninges</tissue>
    </source>
</reference>
<accession>A0AAD5R3V8</accession>
<sequence length="206" mass="22779">MVYSGKPEVSARVPGIAASREAAEGFVSRLVMQAVGVQLLDFVMFWEDHRDVLERQGRRTLLPDAIISNILDQLTVNIMYEPMVCQGVVLDPTMDTVTNMEHKCNIVGNTVTGICASTMVDAGMCTPTPEKAMVLPIPANRTSIQELSRPQTSSWQMVDSDVAKCSEPSCANVGIEFIWISFLIGNCHRRRKLRLSCDTLETVPFT</sequence>
<comment type="caution">
    <text evidence="1">The sequence shown here is derived from an EMBL/GenBank/DDBJ whole genome shotgun (WGS) entry which is preliminary data.</text>
</comment>
<gene>
    <name evidence="1" type="ORF">KIN20_030358</name>
</gene>
<evidence type="ECO:0000313" key="2">
    <source>
        <dbReference type="Proteomes" id="UP001196413"/>
    </source>
</evidence>
<name>A0AAD5R3V8_PARTN</name>
<proteinExistence type="predicted"/>
<organism evidence="1 2">
    <name type="scientific">Parelaphostrongylus tenuis</name>
    <name type="common">Meningeal worm</name>
    <dbReference type="NCBI Taxonomy" id="148309"/>
    <lineage>
        <taxon>Eukaryota</taxon>
        <taxon>Metazoa</taxon>
        <taxon>Ecdysozoa</taxon>
        <taxon>Nematoda</taxon>
        <taxon>Chromadorea</taxon>
        <taxon>Rhabditida</taxon>
        <taxon>Rhabditina</taxon>
        <taxon>Rhabditomorpha</taxon>
        <taxon>Strongyloidea</taxon>
        <taxon>Metastrongylidae</taxon>
        <taxon>Parelaphostrongylus</taxon>
    </lineage>
</organism>
<dbReference type="Proteomes" id="UP001196413">
    <property type="component" value="Unassembled WGS sequence"/>
</dbReference>